<name>A0A1F8F586_9BACT</name>
<protein>
    <submittedName>
        <fullName evidence="1">Uncharacterized protein</fullName>
    </submittedName>
</protein>
<gene>
    <name evidence="1" type="ORF">A3B86_01505</name>
</gene>
<proteinExistence type="predicted"/>
<organism evidence="1 2">
    <name type="scientific">Candidatus Yanofskybacteria bacterium RIFCSPHIGHO2_02_FULL_38_22b</name>
    <dbReference type="NCBI Taxonomy" id="1802673"/>
    <lineage>
        <taxon>Bacteria</taxon>
        <taxon>Candidatus Yanofskyibacteriota</taxon>
    </lineage>
</organism>
<sequence length="370" mass="43458">MFFTIVVIVLAVFVLKWLPVRKEVLIEGKYDHEELGGTSLFKTNRLVFCFNEYCKECLEEWRRTGREPETLYQICTVGIPRRFVLNLSQMIPQRGDIVKIIGWKNIFGRVVAYQIESSDFVYVGSHDESYRLEALAAGFSDVEKYRKVQEQKYREKCIVELMKEENLTKEEAEIFEVFGFFETRDREAKRLDKSISELDEAMHNNLIGAKYCYEIDGRYLAKIYLRERSLDPEVRAHLNKCSDCNTEFMVSLHGSTDEDREKIDAELNLRSCLEIDAEELGITVEELQERRKKNMTLRWGHGEGCFTMKERIAWARYEDLSAERLVHMESCLGCQRMLKADREDFLQTGKIGTLKMKEWRESKSKETTTV</sequence>
<dbReference type="AlphaFoldDB" id="A0A1F8F586"/>
<dbReference type="Proteomes" id="UP000176834">
    <property type="component" value="Unassembled WGS sequence"/>
</dbReference>
<evidence type="ECO:0000313" key="1">
    <source>
        <dbReference type="EMBL" id="OGN07406.1"/>
    </source>
</evidence>
<dbReference type="EMBL" id="MGJN01000007">
    <property type="protein sequence ID" value="OGN07406.1"/>
    <property type="molecule type" value="Genomic_DNA"/>
</dbReference>
<accession>A0A1F8F586</accession>
<evidence type="ECO:0000313" key="2">
    <source>
        <dbReference type="Proteomes" id="UP000176834"/>
    </source>
</evidence>
<reference evidence="1 2" key="1">
    <citation type="journal article" date="2016" name="Nat. Commun.">
        <title>Thousands of microbial genomes shed light on interconnected biogeochemical processes in an aquifer system.</title>
        <authorList>
            <person name="Anantharaman K."/>
            <person name="Brown C.T."/>
            <person name="Hug L.A."/>
            <person name="Sharon I."/>
            <person name="Castelle C.J."/>
            <person name="Probst A.J."/>
            <person name="Thomas B.C."/>
            <person name="Singh A."/>
            <person name="Wilkins M.J."/>
            <person name="Karaoz U."/>
            <person name="Brodie E.L."/>
            <person name="Williams K.H."/>
            <person name="Hubbard S.S."/>
            <person name="Banfield J.F."/>
        </authorList>
    </citation>
    <scope>NUCLEOTIDE SEQUENCE [LARGE SCALE GENOMIC DNA]</scope>
</reference>
<comment type="caution">
    <text evidence="1">The sequence shown here is derived from an EMBL/GenBank/DDBJ whole genome shotgun (WGS) entry which is preliminary data.</text>
</comment>